<gene>
    <name evidence="2" type="ORF">CkaCkLH20_04939</name>
</gene>
<reference evidence="2" key="2">
    <citation type="submission" date="2020-11" db="EMBL/GenBank/DDBJ databases">
        <title>Whole genome sequencing of Colletotrichum sp.</title>
        <authorList>
            <person name="Li H."/>
        </authorList>
    </citation>
    <scope>NUCLEOTIDE SEQUENCE</scope>
    <source>
        <strain evidence="2">CkLH20</strain>
    </source>
</reference>
<comment type="caution">
    <text evidence="2">The sequence shown here is derived from an EMBL/GenBank/DDBJ whole genome shotgun (WGS) entry which is preliminary data.</text>
</comment>
<comment type="similarity">
    <text evidence="1">Belongs to the methyltransferase superfamily. LaeA methyltransferase family.</text>
</comment>
<protein>
    <submittedName>
        <fullName evidence="2">Methyltransferase domain-containing protein</fullName>
    </submittedName>
</protein>
<dbReference type="CDD" id="cd02440">
    <property type="entry name" value="AdoMet_MTases"/>
    <property type="match status" value="1"/>
</dbReference>
<keyword evidence="2" id="KW-0489">Methyltransferase</keyword>
<dbReference type="Pfam" id="PF13489">
    <property type="entry name" value="Methyltransf_23"/>
    <property type="match status" value="1"/>
</dbReference>
<dbReference type="GeneID" id="62160732"/>
<dbReference type="GO" id="GO:0008168">
    <property type="term" value="F:methyltransferase activity"/>
    <property type="evidence" value="ECO:0007669"/>
    <property type="project" value="UniProtKB-KW"/>
</dbReference>
<dbReference type="RefSeq" id="XP_038747265.1">
    <property type="nucleotide sequence ID" value="XM_038887658.1"/>
</dbReference>
<dbReference type="EMBL" id="JAATWM020000013">
    <property type="protein sequence ID" value="KAF9877804.1"/>
    <property type="molecule type" value="Genomic_DNA"/>
</dbReference>
<dbReference type="AlphaFoldDB" id="A0A9P6I7S3"/>
<proteinExistence type="inferred from homology"/>
<dbReference type="OrthoDB" id="2013972at2759"/>
<reference evidence="2" key="1">
    <citation type="submission" date="2020-03" db="EMBL/GenBank/DDBJ databases">
        <authorList>
            <person name="He L."/>
        </authorList>
    </citation>
    <scope>NUCLEOTIDE SEQUENCE</scope>
    <source>
        <strain evidence="2">CkLH20</strain>
    </source>
</reference>
<organism evidence="2 3">
    <name type="scientific">Colletotrichum karsti</name>
    <dbReference type="NCBI Taxonomy" id="1095194"/>
    <lineage>
        <taxon>Eukaryota</taxon>
        <taxon>Fungi</taxon>
        <taxon>Dikarya</taxon>
        <taxon>Ascomycota</taxon>
        <taxon>Pezizomycotina</taxon>
        <taxon>Sordariomycetes</taxon>
        <taxon>Hypocreomycetidae</taxon>
        <taxon>Glomerellales</taxon>
        <taxon>Glomerellaceae</taxon>
        <taxon>Colletotrichum</taxon>
        <taxon>Colletotrichum boninense species complex</taxon>
    </lineage>
</organism>
<evidence type="ECO:0000313" key="2">
    <source>
        <dbReference type="EMBL" id="KAF9877804.1"/>
    </source>
</evidence>
<evidence type="ECO:0000256" key="1">
    <source>
        <dbReference type="ARBA" id="ARBA00038158"/>
    </source>
</evidence>
<dbReference type="Proteomes" id="UP000781932">
    <property type="component" value="Unassembled WGS sequence"/>
</dbReference>
<sequence length="267" mass="30521">MEDFAHQLWLLTWDGELCNCPKKDGAKRVLDVGTGTGIWAMDYADAHPEATVYGVDLSPIQPGFVPPNCHFEIDDVDKEWTFSQPFDFVFMRAMIGSFRDWPKVLAQAYENLEPGGYFEIQDNHFPVVCDDDTLTEDSYMLKWTQYLIEATDKIGQPINVATSFQKLVEDAGFVDVEVRHVVWPTSAWPKDPKLAEIGKWCRTSFMQGLDGICLAYFTRVLGWTKEEVIVFCSQVRNEVRKGKIHGYFPVYSVWGRKPEKEASEGPQ</sequence>
<evidence type="ECO:0000313" key="3">
    <source>
        <dbReference type="Proteomes" id="UP000781932"/>
    </source>
</evidence>
<dbReference type="PANTHER" id="PTHR43591">
    <property type="entry name" value="METHYLTRANSFERASE"/>
    <property type="match status" value="1"/>
</dbReference>
<dbReference type="PANTHER" id="PTHR43591:SF24">
    <property type="entry name" value="2-METHOXY-6-POLYPRENYL-1,4-BENZOQUINOL METHYLASE, MITOCHONDRIAL"/>
    <property type="match status" value="1"/>
</dbReference>
<dbReference type="SUPFAM" id="SSF53335">
    <property type="entry name" value="S-adenosyl-L-methionine-dependent methyltransferases"/>
    <property type="match status" value="1"/>
</dbReference>
<accession>A0A9P6I7S3</accession>
<dbReference type="InterPro" id="IPR029063">
    <property type="entry name" value="SAM-dependent_MTases_sf"/>
</dbReference>
<dbReference type="Gene3D" id="3.40.50.150">
    <property type="entry name" value="Vaccinia Virus protein VP39"/>
    <property type="match status" value="1"/>
</dbReference>
<keyword evidence="3" id="KW-1185">Reference proteome</keyword>
<dbReference type="GO" id="GO:0032259">
    <property type="term" value="P:methylation"/>
    <property type="evidence" value="ECO:0007669"/>
    <property type="project" value="UniProtKB-KW"/>
</dbReference>
<name>A0A9P6I7S3_9PEZI</name>
<keyword evidence="2" id="KW-0808">Transferase</keyword>